<dbReference type="EnsemblFungi" id="MAPG_04472T0">
    <property type="protein sequence ID" value="MAPG_04472T0"/>
    <property type="gene ID" value="MAPG_04472"/>
</dbReference>
<name>A0A0C4DWU1_MAGP6</name>
<dbReference type="Proteomes" id="UP000011715">
    <property type="component" value="Unassembled WGS sequence"/>
</dbReference>
<dbReference type="InterPro" id="IPR045518">
    <property type="entry name" value="2EXR"/>
</dbReference>
<gene>
    <name evidence="2" type="ORF">MAPG_04472</name>
</gene>
<reference evidence="2" key="3">
    <citation type="submission" date="2011-03" db="EMBL/GenBank/DDBJ databases">
        <title>Annotation of Magnaporthe poae ATCC 64411.</title>
        <authorList>
            <person name="Ma L.-J."/>
            <person name="Dead R."/>
            <person name="Young S.K."/>
            <person name="Zeng Q."/>
            <person name="Gargeya S."/>
            <person name="Fitzgerald M."/>
            <person name="Haas B."/>
            <person name="Abouelleil A."/>
            <person name="Alvarado L."/>
            <person name="Arachchi H.M."/>
            <person name="Berlin A."/>
            <person name="Brown A."/>
            <person name="Chapman S.B."/>
            <person name="Chen Z."/>
            <person name="Dunbar C."/>
            <person name="Freedman E."/>
            <person name="Gearin G."/>
            <person name="Gellesch M."/>
            <person name="Goldberg J."/>
            <person name="Griggs A."/>
            <person name="Gujja S."/>
            <person name="Heiman D."/>
            <person name="Howarth C."/>
            <person name="Larson L."/>
            <person name="Lui A."/>
            <person name="MacDonald P.J.P."/>
            <person name="Mehta T."/>
            <person name="Montmayeur A."/>
            <person name="Murphy C."/>
            <person name="Neiman D."/>
            <person name="Pearson M."/>
            <person name="Priest M."/>
            <person name="Roberts A."/>
            <person name="Saif S."/>
            <person name="Shea T."/>
            <person name="Shenoy N."/>
            <person name="Sisk P."/>
            <person name="Stolte C."/>
            <person name="Sykes S."/>
            <person name="Yandava C."/>
            <person name="Wortman J."/>
            <person name="Nusbaum C."/>
            <person name="Birren B."/>
        </authorList>
    </citation>
    <scope>NUCLEOTIDE SEQUENCE</scope>
    <source>
        <strain evidence="2">ATCC 64411</strain>
    </source>
</reference>
<dbReference type="EMBL" id="ADBL01001056">
    <property type="status" value="NOT_ANNOTATED_CDS"/>
    <property type="molecule type" value="Genomic_DNA"/>
</dbReference>
<reference evidence="3" key="4">
    <citation type="journal article" date="2015" name="G3 (Bethesda)">
        <title>Genome sequences of three phytopathogenic species of the Magnaporthaceae family of fungi.</title>
        <authorList>
            <person name="Okagaki L.H."/>
            <person name="Nunes C.C."/>
            <person name="Sailsbery J."/>
            <person name="Clay B."/>
            <person name="Brown D."/>
            <person name="John T."/>
            <person name="Oh Y."/>
            <person name="Young N."/>
            <person name="Fitzgerald M."/>
            <person name="Haas B.J."/>
            <person name="Zeng Q."/>
            <person name="Young S."/>
            <person name="Adiconis X."/>
            <person name="Fan L."/>
            <person name="Levin J.Z."/>
            <person name="Mitchell T.K."/>
            <person name="Okubara P.A."/>
            <person name="Farman M.L."/>
            <person name="Kohn L.M."/>
            <person name="Birren B."/>
            <person name="Ma L.-J."/>
            <person name="Dean R.A."/>
        </authorList>
    </citation>
    <scope>NUCLEOTIDE SEQUENCE</scope>
    <source>
        <strain evidence="3">ATCC 64411 / 73-15</strain>
    </source>
</reference>
<dbReference type="EMBL" id="GL876968">
    <property type="protein sequence ID" value="KLU85448.1"/>
    <property type="molecule type" value="Genomic_DNA"/>
</dbReference>
<reference evidence="2" key="1">
    <citation type="submission" date="2010-05" db="EMBL/GenBank/DDBJ databases">
        <title>The Genome Sequence of Magnaporthe poae strain ATCC 64411.</title>
        <authorList>
            <consortium name="The Broad Institute Genome Sequencing Platform"/>
            <consortium name="Broad Institute Genome Sequencing Center for Infectious Disease"/>
            <person name="Ma L.-J."/>
            <person name="Dead R."/>
            <person name="Young S."/>
            <person name="Zeng Q."/>
            <person name="Koehrsen M."/>
            <person name="Alvarado L."/>
            <person name="Berlin A."/>
            <person name="Chapman S.B."/>
            <person name="Chen Z."/>
            <person name="Freedman E."/>
            <person name="Gellesch M."/>
            <person name="Goldberg J."/>
            <person name="Griggs A."/>
            <person name="Gujja S."/>
            <person name="Heilman E.R."/>
            <person name="Heiman D."/>
            <person name="Hepburn T."/>
            <person name="Howarth C."/>
            <person name="Jen D."/>
            <person name="Larson L."/>
            <person name="Mehta T."/>
            <person name="Neiman D."/>
            <person name="Pearson M."/>
            <person name="Roberts A."/>
            <person name="Saif S."/>
            <person name="Shea T."/>
            <person name="Shenoy N."/>
            <person name="Sisk P."/>
            <person name="Stolte C."/>
            <person name="Sykes S."/>
            <person name="Walk T."/>
            <person name="White J."/>
            <person name="Yandava C."/>
            <person name="Haas B."/>
            <person name="Nusbaum C."/>
            <person name="Birren B."/>
        </authorList>
    </citation>
    <scope>NUCLEOTIDE SEQUENCE</scope>
    <source>
        <strain evidence="2">ATCC 64411</strain>
    </source>
</reference>
<feature type="domain" description="2EXR" evidence="1">
    <location>
        <begin position="37"/>
        <end position="164"/>
    </location>
</feature>
<dbReference type="OrthoDB" id="3473305at2759"/>
<proteinExistence type="predicted"/>
<dbReference type="Pfam" id="PF20150">
    <property type="entry name" value="2EXR"/>
    <property type="match status" value="1"/>
</dbReference>
<accession>A0A0C4DWU1</accession>
<dbReference type="STRING" id="644358.A0A0C4DWU1"/>
<dbReference type="PANTHER" id="PTHR35910:SF1">
    <property type="entry name" value="2EXR DOMAIN-CONTAINING PROTEIN"/>
    <property type="match status" value="1"/>
</dbReference>
<evidence type="ECO:0000313" key="3">
    <source>
        <dbReference type="EnsemblFungi" id="MAPG_04472T0"/>
    </source>
</evidence>
<reference evidence="3" key="5">
    <citation type="submission" date="2015-06" db="UniProtKB">
        <authorList>
            <consortium name="EnsemblFungi"/>
        </authorList>
    </citation>
    <scope>IDENTIFICATION</scope>
    <source>
        <strain evidence="3">ATCC 64411</strain>
    </source>
</reference>
<dbReference type="VEuPathDB" id="FungiDB:MAPG_04472"/>
<evidence type="ECO:0000259" key="1">
    <source>
        <dbReference type="Pfam" id="PF20150"/>
    </source>
</evidence>
<dbReference type="PANTHER" id="PTHR35910">
    <property type="entry name" value="2EXR DOMAIN-CONTAINING PROTEIN"/>
    <property type="match status" value="1"/>
</dbReference>
<evidence type="ECO:0000313" key="2">
    <source>
        <dbReference type="EMBL" id="KLU85448.1"/>
    </source>
</evidence>
<keyword evidence="4" id="KW-1185">Reference proteome</keyword>
<evidence type="ECO:0000313" key="4">
    <source>
        <dbReference type="Proteomes" id="UP000011715"/>
    </source>
</evidence>
<sequence length="489" mass="54660">MDVPDSSVDCVIRDRPFLNDQLVQGPPSNSTSNDRRFTVFPRLPAELRLKIWGAAIEELQYRIFYVKLRPARRPTVMMMAPDSSEAEDQLRRIEYAPQIFPAGFEAIERRQRLAWSAVYPSLLHVSRESRNAYLSVFRIAMSFGTGRDDARGLDVYLSPDRDVLDLNAPILHGRMPIDESLRLRAGMVVNFLCSLRKADPKGLGIGRLSMGAQVFSTSSNEIEITADDLLDQITPSLADRSVIKEGGAAAFAEVLGNLVSFFYVIKLGHTGRCNPAGGTRTDVKAHFSLSMPAAPGQQHQHLAVCTGCVSHRYVPSTPDVATFTWFDRDPRPHVAVDTEQLLTYQCPHQSSRAWTELEQRFGVERAADSPFRVYFAAGEELSSSPFDRATARRHLRDEWASWRRWSRTLQEQEDCDPYVTKMGNLMSTEQAAAVENEALLAVGLWLWPSEAVSRQSAKKPCDELDHEDGGPSYHDLSGSLPGLLAVHID</sequence>
<dbReference type="AlphaFoldDB" id="A0A0C4DWU1"/>
<protein>
    <recommendedName>
        <fullName evidence="1">2EXR domain-containing protein</fullName>
    </recommendedName>
</protein>
<organism evidence="3 4">
    <name type="scientific">Magnaporthiopsis poae (strain ATCC 64411 / 73-15)</name>
    <name type="common">Kentucky bluegrass fungus</name>
    <name type="synonym">Magnaporthe poae</name>
    <dbReference type="NCBI Taxonomy" id="644358"/>
    <lineage>
        <taxon>Eukaryota</taxon>
        <taxon>Fungi</taxon>
        <taxon>Dikarya</taxon>
        <taxon>Ascomycota</taxon>
        <taxon>Pezizomycotina</taxon>
        <taxon>Sordariomycetes</taxon>
        <taxon>Sordariomycetidae</taxon>
        <taxon>Magnaporthales</taxon>
        <taxon>Magnaporthaceae</taxon>
        <taxon>Magnaporthiopsis</taxon>
    </lineage>
</organism>
<reference evidence="4" key="2">
    <citation type="submission" date="2010-05" db="EMBL/GenBank/DDBJ databases">
        <title>The genome sequence of Magnaporthe poae strain ATCC 64411.</title>
        <authorList>
            <person name="Ma L.-J."/>
            <person name="Dead R."/>
            <person name="Young S."/>
            <person name="Zeng Q."/>
            <person name="Koehrsen M."/>
            <person name="Alvarado L."/>
            <person name="Berlin A."/>
            <person name="Chapman S.B."/>
            <person name="Chen Z."/>
            <person name="Freedman E."/>
            <person name="Gellesch M."/>
            <person name="Goldberg J."/>
            <person name="Griggs A."/>
            <person name="Gujja S."/>
            <person name="Heilman E.R."/>
            <person name="Heiman D."/>
            <person name="Hepburn T."/>
            <person name="Howarth C."/>
            <person name="Jen D."/>
            <person name="Larson L."/>
            <person name="Mehta T."/>
            <person name="Neiman D."/>
            <person name="Pearson M."/>
            <person name="Roberts A."/>
            <person name="Saif S."/>
            <person name="Shea T."/>
            <person name="Shenoy N."/>
            <person name="Sisk P."/>
            <person name="Stolte C."/>
            <person name="Sykes S."/>
            <person name="Walk T."/>
            <person name="White J."/>
            <person name="Yandava C."/>
            <person name="Haas B."/>
            <person name="Nusbaum C."/>
            <person name="Birren B."/>
        </authorList>
    </citation>
    <scope>NUCLEOTIDE SEQUENCE [LARGE SCALE GENOMIC DNA]</scope>
    <source>
        <strain evidence="4">ATCC 64411 / 73-15</strain>
    </source>
</reference>
<dbReference type="eggNOG" id="ENOG502RMS0">
    <property type="taxonomic scope" value="Eukaryota"/>
</dbReference>